<evidence type="ECO:0000313" key="2">
    <source>
        <dbReference type="Proteomes" id="UP000792457"/>
    </source>
</evidence>
<organism evidence="1 2">
    <name type="scientific">Ladona fulva</name>
    <name type="common">Scarce chaser dragonfly</name>
    <name type="synonym">Libellula fulva</name>
    <dbReference type="NCBI Taxonomy" id="123851"/>
    <lineage>
        <taxon>Eukaryota</taxon>
        <taxon>Metazoa</taxon>
        <taxon>Ecdysozoa</taxon>
        <taxon>Arthropoda</taxon>
        <taxon>Hexapoda</taxon>
        <taxon>Insecta</taxon>
        <taxon>Pterygota</taxon>
        <taxon>Palaeoptera</taxon>
        <taxon>Odonata</taxon>
        <taxon>Epiprocta</taxon>
        <taxon>Anisoptera</taxon>
        <taxon>Libelluloidea</taxon>
        <taxon>Libellulidae</taxon>
        <taxon>Ladona</taxon>
    </lineage>
</organism>
<evidence type="ECO:0000313" key="1">
    <source>
        <dbReference type="EMBL" id="KAG8239273.1"/>
    </source>
</evidence>
<dbReference type="OrthoDB" id="6780826at2759"/>
<accession>A0A8K0KRX1</accession>
<proteinExistence type="predicted"/>
<dbReference type="EMBL" id="KZ309575">
    <property type="protein sequence ID" value="KAG8239273.1"/>
    <property type="molecule type" value="Genomic_DNA"/>
</dbReference>
<comment type="caution">
    <text evidence="1">The sequence shown here is derived from an EMBL/GenBank/DDBJ whole genome shotgun (WGS) entry which is preliminary data.</text>
</comment>
<gene>
    <name evidence="1" type="ORF">J437_LFUL019029</name>
</gene>
<keyword evidence="2" id="KW-1185">Reference proteome</keyword>
<protein>
    <submittedName>
        <fullName evidence="1">Uncharacterized protein</fullName>
    </submittedName>
</protein>
<dbReference type="AlphaFoldDB" id="A0A8K0KRX1"/>
<sequence length="75" mass="8890">MEMLKFREKVLEGLLKNEVELILREVQQPQEKKTVRHQLQKYEGSARQSRKRCLSCYESIRNEKGPKEASTKAKK</sequence>
<reference evidence="1" key="2">
    <citation type="submission" date="2017-10" db="EMBL/GenBank/DDBJ databases">
        <title>Ladona fulva Genome sequencing and assembly.</title>
        <authorList>
            <person name="Murali S."/>
            <person name="Richards S."/>
            <person name="Bandaranaike D."/>
            <person name="Bellair M."/>
            <person name="Blankenburg K."/>
            <person name="Chao H."/>
            <person name="Dinh H."/>
            <person name="Doddapaneni H."/>
            <person name="Dugan-Rocha S."/>
            <person name="Elkadiri S."/>
            <person name="Gnanaolivu R."/>
            <person name="Hernandez B."/>
            <person name="Skinner E."/>
            <person name="Javaid M."/>
            <person name="Lee S."/>
            <person name="Li M."/>
            <person name="Ming W."/>
            <person name="Munidasa M."/>
            <person name="Muniz J."/>
            <person name="Nguyen L."/>
            <person name="Hughes D."/>
            <person name="Osuji N."/>
            <person name="Pu L.-L."/>
            <person name="Puazo M."/>
            <person name="Qu C."/>
            <person name="Quiroz J."/>
            <person name="Raj R."/>
            <person name="Weissenberger G."/>
            <person name="Xin Y."/>
            <person name="Zou X."/>
            <person name="Han Y."/>
            <person name="Worley K."/>
            <person name="Muzny D."/>
            <person name="Gibbs R."/>
        </authorList>
    </citation>
    <scope>NUCLEOTIDE SEQUENCE</scope>
    <source>
        <strain evidence="1">Sampled in the wild</strain>
    </source>
</reference>
<reference evidence="1" key="1">
    <citation type="submission" date="2013-04" db="EMBL/GenBank/DDBJ databases">
        <authorList>
            <person name="Qu J."/>
            <person name="Murali S.C."/>
            <person name="Bandaranaike D."/>
            <person name="Bellair M."/>
            <person name="Blankenburg K."/>
            <person name="Chao H."/>
            <person name="Dinh H."/>
            <person name="Doddapaneni H."/>
            <person name="Downs B."/>
            <person name="Dugan-Rocha S."/>
            <person name="Elkadiri S."/>
            <person name="Gnanaolivu R.D."/>
            <person name="Hernandez B."/>
            <person name="Javaid M."/>
            <person name="Jayaseelan J.C."/>
            <person name="Lee S."/>
            <person name="Li M."/>
            <person name="Ming W."/>
            <person name="Munidasa M."/>
            <person name="Muniz J."/>
            <person name="Nguyen L."/>
            <person name="Ongeri F."/>
            <person name="Osuji N."/>
            <person name="Pu L.-L."/>
            <person name="Puazo M."/>
            <person name="Qu C."/>
            <person name="Quiroz J."/>
            <person name="Raj R."/>
            <person name="Weissenberger G."/>
            <person name="Xin Y."/>
            <person name="Zou X."/>
            <person name="Han Y."/>
            <person name="Richards S."/>
            <person name="Worley K."/>
            <person name="Muzny D."/>
            <person name="Gibbs R."/>
        </authorList>
    </citation>
    <scope>NUCLEOTIDE SEQUENCE</scope>
    <source>
        <strain evidence="1">Sampled in the wild</strain>
    </source>
</reference>
<feature type="non-terminal residue" evidence="1">
    <location>
        <position position="75"/>
    </location>
</feature>
<dbReference type="Proteomes" id="UP000792457">
    <property type="component" value="Unassembled WGS sequence"/>
</dbReference>
<name>A0A8K0KRX1_LADFU</name>